<dbReference type="EMBL" id="JANCMW010000414">
    <property type="protein sequence ID" value="MDF0753083.1"/>
    <property type="molecule type" value="Genomic_DNA"/>
</dbReference>
<accession>A0ABT5YHE3</accession>
<gene>
    <name evidence="2" type="ORF">NLU14_22910</name>
</gene>
<evidence type="ECO:0000259" key="1">
    <source>
        <dbReference type="Pfam" id="PF01979"/>
    </source>
</evidence>
<dbReference type="InterPro" id="IPR050138">
    <property type="entry name" value="DHOase/Allantoinase_Hydrolase"/>
</dbReference>
<keyword evidence="3" id="KW-1185">Reference proteome</keyword>
<dbReference type="Gene3D" id="2.30.40.10">
    <property type="entry name" value="Urease, subunit C, domain 1"/>
    <property type="match status" value="1"/>
</dbReference>
<evidence type="ECO:0000313" key="2">
    <source>
        <dbReference type="EMBL" id="MDF0753083.1"/>
    </source>
</evidence>
<dbReference type="SUPFAM" id="SSF51338">
    <property type="entry name" value="Composite domain of metallo-dependent hydrolases"/>
    <property type="match status" value="1"/>
</dbReference>
<evidence type="ECO:0000313" key="3">
    <source>
        <dbReference type="Proteomes" id="UP001143391"/>
    </source>
</evidence>
<dbReference type="PANTHER" id="PTHR43668:SF4">
    <property type="entry name" value="ALLANTOINASE"/>
    <property type="match status" value="1"/>
</dbReference>
<dbReference type="Pfam" id="PF01979">
    <property type="entry name" value="Amidohydro_1"/>
    <property type="match status" value="1"/>
</dbReference>
<dbReference type="Proteomes" id="UP001143391">
    <property type="component" value="Unassembled WGS sequence"/>
</dbReference>
<dbReference type="InterPro" id="IPR011059">
    <property type="entry name" value="Metal-dep_hydrolase_composite"/>
</dbReference>
<dbReference type="SUPFAM" id="SSF51556">
    <property type="entry name" value="Metallo-dependent hydrolases"/>
    <property type="match status" value="1"/>
</dbReference>
<dbReference type="InterPro" id="IPR032466">
    <property type="entry name" value="Metal_Hydrolase"/>
</dbReference>
<dbReference type="RefSeq" id="WP_275710942.1">
    <property type="nucleotide sequence ID" value="NZ_JANCMW010000414.1"/>
</dbReference>
<sequence>EKARPYPDSPSGMPGVQTLLPLMLNHVAEGRTTLQRVIDLTSAGPQRIFGIAGKGRIAVGYDADFTVVDLKARWTVEE</sequence>
<protein>
    <submittedName>
        <fullName evidence="2">Amidohydrolase family protein</fullName>
    </submittedName>
</protein>
<name>A0ABT5YHE3_9GAMM</name>
<feature type="non-terminal residue" evidence="2">
    <location>
        <position position="78"/>
    </location>
</feature>
<dbReference type="InterPro" id="IPR006680">
    <property type="entry name" value="Amidohydro-rel"/>
</dbReference>
<reference evidence="2" key="1">
    <citation type="submission" date="2022-07" db="EMBL/GenBank/DDBJ databases">
        <title>Marinobacter iranensis a new bacterium isolate from a hipersaline lake in Iran.</title>
        <authorList>
            <person name="Mohammad A.M.A."/>
            <person name="Cristina S.-P."/>
            <person name="Antonio V."/>
        </authorList>
    </citation>
    <scope>NUCLEOTIDE SEQUENCE</scope>
    <source>
        <strain evidence="2">71-i</strain>
    </source>
</reference>
<comment type="caution">
    <text evidence="2">The sequence shown here is derived from an EMBL/GenBank/DDBJ whole genome shotgun (WGS) entry which is preliminary data.</text>
</comment>
<feature type="non-terminal residue" evidence="2">
    <location>
        <position position="1"/>
    </location>
</feature>
<feature type="domain" description="Amidohydrolase-related" evidence="1">
    <location>
        <begin position="24"/>
        <end position="70"/>
    </location>
</feature>
<proteinExistence type="predicted"/>
<dbReference type="PANTHER" id="PTHR43668">
    <property type="entry name" value="ALLANTOINASE"/>
    <property type="match status" value="1"/>
</dbReference>
<organism evidence="2 3">
    <name type="scientific">Marinobacter iranensis</name>
    <dbReference type="NCBI Taxonomy" id="2962607"/>
    <lineage>
        <taxon>Bacteria</taxon>
        <taxon>Pseudomonadati</taxon>
        <taxon>Pseudomonadota</taxon>
        <taxon>Gammaproteobacteria</taxon>
        <taxon>Pseudomonadales</taxon>
        <taxon>Marinobacteraceae</taxon>
        <taxon>Marinobacter</taxon>
    </lineage>
</organism>
<dbReference type="Gene3D" id="3.20.20.140">
    <property type="entry name" value="Metal-dependent hydrolases"/>
    <property type="match status" value="1"/>
</dbReference>